<organism evidence="5 6">
    <name type="scientific">Actinomadura alba</name>
    <dbReference type="NCBI Taxonomy" id="406431"/>
    <lineage>
        <taxon>Bacteria</taxon>
        <taxon>Bacillati</taxon>
        <taxon>Actinomycetota</taxon>
        <taxon>Actinomycetes</taxon>
        <taxon>Streptosporangiales</taxon>
        <taxon>Thermomonosporaceae</taxon>
        <taxon>Actinomadura</taxon>
    </lineage>
</organism>
<dbReference type="EMBL" id="JABVEC010000014">
    <property type="protein sequence ID" value="MBC6467762.1"/>
    <property type="molecule type" value="Genomic_DNA"/>
</dbReference>
<reference evidence="5 6" key="1">
    <citation type="submission" date="2020-06" db="EMBL/GenBank/DDBJ databases">
        <title>Actinomadura xiongansis sp. nov., isolated from soil of Baiyangdian.</title>
        <authorList>
            <person name="Zhang X."/>
        </authorList>
    </citation>
    <scope>NUCLEOTIDE SEQUENCE [LARGE SCALE GENOMIC DNA]</scope>
    <source>
        <strain evidence="5 6">HBUM206468</strain>
    </source>
</reference>
<gene>
    <name evidence="5" type="ORF">HKK74_20005</name>
</gene>
<comment type="cofactor">
    <cofactor evidence="1">
        <name>Fe(2+)</name>
        <dbReference type="ChEBI" id="CHEBI:29033"/>
    </cofactor>
</comment>
<dbReference type="InterPro" id="IPR003347">
    <property type="entry name" value="JmjC_dom"/>
</dbReference>
<evidence type="ECO:0000259" key="4">
    <source>
        <dbReference type="PROSITE" id="PS51184"/>
    </source>
</evidence>
<sequence>MSAQDRHTWRWLLHPYKIDVYLRTYFEQRPLHIHRANSEHYGELLTVVQLGNLIASGLFRHPSIRLVRDEVPLPPQSYIREISAPGGARVAAIDPQRVMSAYRDGCTVVCPAINRYWRPLALLCRGLEAESGYDVQANAYLTPPASVGFAPHWDSHDVLVVQLQGAKRWFVFDRPQRRLPLDDEVCRSAETTGEFTEIGLDQGDLLYVPRGHVHQAASLDSESLHVSITVKPPSWYDVLRTALDERVRSDPSLRAAAPFGYLNDQILEDGDAAAPTAAGLDLTNALRATADRFVLGRLTYPSGLFDLADRHVAGPLRPRPDLIFRVSEVGERVKLLFPGGGTLEFPAAFATALRYVAAAKHVTIDSVAAFLPPPEAEHLLAELVDHGLLVPVTGSEELGRVPP</sequence>
<keyword evidence="6" id="KW-1185">Reference proteome</keyword>
<protein>
    <recommendedName>
        <fullName evidence="4">JmjC domain-containing protein</fullName>
    </recommendedName>
</protein>
<feature type="domain" description="JmjC" evidence="4">
    <location>
        <begin position="112"/>
        <end position="247"/>
    </location>
</feature>
<dbReference type="Gene3D" id="2.60.120.650">
    <property type="entry name" value="Cupin"/>
    <property type="match status" value="1"/>
</dbReference>
<evidence type="ECO:0000256" key="3">
    <source>
        <dbReference type="ARBA" id="ARBA00023004"/>
    </source>
</evidence>
<name>A0ABR7LSF7_9ACTN</name>
<keyword evidence="3" id="KW-0408">Iron</keyword>
<dbReference type="PANTHER" id="PTHR13096:SF9">
    <property type="entry name" value="BIFUNCTIONAL LYSINE-SPECIFIC DEMETHYLASE AND HISTIDYL-HYDROXYLASE"/>
    <property type="match status" value="1"/>
</dbReference>
<dbReference type="Pfam" id="PF08007">
    <property type="entry name" value="JmjC_2"/>
    <property type="match status" value="1"/>
</dbReference>
<proteinExistence type="predicted"/>
<dbReference type="RefSeq" id="WP_187244763.1">
    <property type="nucleotide sequence ID" value="NZ_BAAAOK010000010.1"/>
</dbReference>
<dbReference type="Proteomes" id="UP000805614">
    <property type="component" value="Unassembled WGS sequence"/>
</dbReference>
<evidence type="ECO:0000256" key="2">
    <source>
        <dbReference type="ARBA" id="ARBA00022723"/>
    </source>
</evidence>
<evidence type="ECO:0000313" key="6">
    <source>
        <dbReference type="Proteomes" id="UP000805614"/>
    </source>
</evidence>
<dbReference type="SUPFAM" id="SSF51197">
    <property type="entry name" value="Clavaminate synthase-like"/>
    <property type="match status" value="1"/>
</dbReference>
<dbReference type="PROSITE" id="PS51184">
    <property type="entry name" value="JMJC"/>
    <property type="match status" value="1"/>
</dbReference>
<evidence type="ECO:0000256" key="1">
    <source>
        <dbReference type="ARBA" id="ARBA00001954"/>
    </source>
</evidence>
<evidence type="ECO:0000313" key="5">
    <source>
        <dbReference type="EMBL" id="MBC6467762.1"/>
    </source>
</evidence>
<comment type="caution">
    <text evidence="5">The sequence shown here is derived from an EMBL/GenBank/DDBJ whole genome shotgun (WGS) entry which is preliminary data.</text>
</comment>
<dbReference type="PANTHER" id="PTHR13096">
    <property type="entry name" value="MINA53 MYC INDUCED NUCLEAR ANTIGEN"/>
    <property type="match status" value="1"/>
</dbReference>
<keyword evidence="2" id="KW-0479">Metal-binding</keyword>
<dbReference type="InterPro" id="IPR039994">
    <property type="entry name" value="NO66-like"/>
</dbReference>
<accession>A0ABR7LSF7</accession>